<dbReference type="AlphaFoldDB" id="A0A4R3JXV6"/>
<dbReference type="RefSeq" id="WP_126458548.1">
    <property type="nucleotide sequence ID" value="NZ_AP018721.1"/>
</dbReference>
<dbReference type="InterPro" id="IPR037522">
    <property type="entry name" value="HD_GYP_dom"/>
</dbReference>
<accession>A0A4R3JXV6</accession>
<dbReference type="SUPFAM" id="SSF109604">
    <property type="entry name" value="HD-domain/PDEase-like"/>
    <property type="match status" value="1"/>
</dbReference>
<dbReference type="InterPro" id="IPR029016">
    <property type="entry name" value="GAF-like_dom_sf"/>
</dbReference>
<dbReference type="PANTHER" id="PTHR45228">
    <property type="entry name" value="CYCLIC DI-GMP PHOSPHODIESTERASE TM_0186-RELATED"/>
    <property type="match status" value="1"/>
</dbReference>
<dbReference type="Proteomes" id="UP000295135">
    <property type="component" value="Unassembled WGS sequence"/>
</dbReference>
<dbReference type="OrthoDB" id="9763857at2"/>
<name>A0A4R3JXV6_9PROT</name>
<gene>
    <name evidence="2" type="ORF">EDC61_102107</name>
</gene>
<sequence length="375" mass="42393">MFDHQDALERLDSNADLIEKLGYLHQMLRERFPFLDRIACAIHDPKTDLLKTFISSGPDTPLAHYQAKLAESPSLLEIVEAKRPRVVNDLAIFRFSQHDHARKIDAAGYRASYTMPMYSRGEFFGFVFFNSFEKDVFTEEALHQIDPFGHLISLTIIQDLSALRTLLASVKTARDMMHARDSETGSHLDRMSRYARLIARSLADRYGLNDEQIEHIFVFSPLHDVGKIGIPDGILLKAGKLTEEEYEAMKQHAAHGRELIDAMLGNFDLGQQPHIDVLRNIAELHHEAYDGSGYPHGRKGDEIPIEARIVAVADVFDALTSRRPYKAAWSNDEAFALLRQLSGAKLDPDCVEALIANRAEVEEIQRRFSEDPLGA</sequence>
<dbReference type="Gene3D" id="1.10.3210.10">
    <property type="entry name" value="Hypothetical protein af1432"/>
    <property type="match status" value="1"/>
</dbReference>
<evidence type="ECO:0000259" key="1">
    <source>
        <dbReference type="PROSITE" id="PS51832"/>
    </source>
</evidence>
<organism evidence="2 3">
    <name type="scientific">Sulfuritortus calidifontis</name>
    <dbReference type="NCBI Taxonomy" id="1914471"/>
    <lineage>
        <taxon>Bacteria</taxon>
        <taxon>Pseudomonadati</taxon>
        <taxon>Pseudomonadota</taxon>
        <taxon>Betaproteobacteria</taxon>
        <taxon>Nitrosomonadales</taxon>
        <taxon>Thiobacillaceae</taxon>
        <taxon>Sulfuritortus</taxon>
    </lineage>
</organism>
<proteinExistence type="predicted"/>
<dbReference type="InterPro" id="IPR052020">
    <property type="entry name" value="Cyclic_di-GMP/3'3'-cGAMP_PDE"/>
</dbReference>
<dbReference type="InterPro" id="IPR003607">
    <property type="entry name" value="HD/PDEase_dom"/>
</dbReference>
<evidence type="ECO:0000313" key="3">
    <source>
        <dbReference type="Proteomes" id="UP000295135"/>
    </source>
</evidence>
<protein>
    <submittedName>
        <fullName evidence="2">Metal dependent phosphohydrolase</fullName>
    </submittedName>
</protein>
<dbReference type="Pfam" id="PF01590">
    <property type="entry name" value="GAF"/>
    <property type="match status" value="1"/>
</dbReference>
<feature type="domain" description="HD-GYP" evidence="1">
    <location>
        <begin position="162"/>
        <end position="370"/>
    </location>
</feature>
<dbReference type="InterPro" id="IPR003018">
    <property type="entry name" value="GAF"/>
</dbReference>
<evidence type="ECO:0000313" key="2">
    <source>
        <dbReference type="EMBL" id="TCS73337.1"/>
    </source>
</evidence>
<dbReference type="SUPFAM" id="SSF55781">
    <property type="entry name" value="GAF domain-like"/>
    <property type="match status" value="1"/>
</dbReference>
<dbReference type="GO" id="GO:0008081">
    <property type="term" value="F:phosphoric diester hydrolase activity"/>
    <property type="evidence" value="ECO:0007669"/>
    <property type="project" value="UniProtKB-ARBA"/>
</dbReference>
<dbReference type="SMART" id="SM00471">
    <property type="entry name" value="HDc"/>
    <property type="match status" value="1"/>
</dbReference>
<reference evidence="2 3" key="1">
    <citation type="submission" date="2019-03" db="EMBL/GenBank/DDBJ databases">
        <title>Genomic Encyclopedia of Type Strains, Phase IV (KMG-IV): sequencing the most valuable type-strain genomes for metagenomic binning, comparative biology and taxonomic classification.</title>
        <authorList>
            <person name="Goeker M."/>
        </authorList>
    </citation>
    <scope>NUCLEOTIDE SEQUENCE [LARGE SCALE GENOMIC DNA]</scope>
    <source>
        <strain evidence="2 3">DSM 103923</strain>
    </source>
</reference>
<dbReference type="Gene3D" id="3.30.450.40">
    <property type="match status" value="1"/>
</dbReference>
<dbReference type="PANTHER" id="PTHR45228:SF1">
    <property type="entry name" value="CYCLIC DI-GMP PHOSPHODIESTERASE TM_0186"/>
    <property type="match status" value="1"/>
</dbReference>
<dbReference type="PROSITE" id="PS51832">
    <property type="entry name" value="HD_GYP"/>
    <property type="match status" value="1"/>
</dbReference>
<dbReference type="CDD" id="cd00077">
    <property type="entry name" value="HDc"/>
    <property type="match status" value="1"/>
</dbReference>
<dbReference type="Pfam" id="PF13487">
    <property type="entry name" value="HD_5"/>
    <property type="match status" value="1"/>
</dbReference>
<comment type="caution">
    <text evidence="2">The sequence shown here is derived from an EMBL/GenBank/DDBJ whole genome shotgun (WGS) entry which is preliminary data.</text>
</comment>
<dbReference type="EMBL" id="SLZY01000002">
    <property type="protein sequence ID" value="TCS73337.1"/>
    <property type="molecule type" value="Genomic_DNA"/>
</dbReference>
<keyword evidence="3" id="KW-1185">Reference proteome</keyword>
<keyword evidence="2" id="KW-0378">Hydrolase</keyword>